<keyword evidence="7" id="KW-1185">Reference proteome</keyword>
<dbReference type="EMBL" id="PVTG01000013">
    <property type="protein sequence ID" value="PRY47582.1"/>
    <property type="molecule type" value="Genomic_DNA"/>
</dbReference>
<feature type="region of interest" description="Disordered" evidence="4">
    <location>
        <begin position="1"/>
        <end position="26"/>
    </location>
</feature>
<evidence type="ECO:0000259" key="5">
    <source>
        <dbReference type="Pfam" id="PF00171"/>
    </source>
</evidence>
<dbReference type="PANTHER" id="PTHR43866">
    <property type="entry name" value="MALONATE-SEMIALDEHYDE DEHYDROGENASE"/>
    <property type="match status" value="1"/>
</dbReference>
<dbReference type="CDD" id="cd07085">
    <property type="entry name" value="ALDH_F6_MMSDH"/>
    <property type="match status" value="1"/>
</dbReference>
<dbReference type="GO" id="GO:0004491">
    <property type="term" value="F:methylmalonate-semialdehyde dehydrogenase (acylating, NAD) activity"/>
    <property type="evidence" value="ECO:0007669"/>
    <property type="project" value="UniProtKB-EC"/>
</dbReference>
<dbReference type="AlphaFoldDB" id="A0A2T0TPE0"/>
<evidence type="ECO:0000256" key="1">
    <source>
        <dbReference type="ARBA" id="ARBA00013048"/>
    </source>
</evidence>
<dbReference type="FunFam" id="3.40.309.10:FF:000002">
    <property type="entry name" value="Methylmalonate-semialdehyde dehydrogenase (Acylating)"/>
    <property type="match status" value="1"/>
</dbReference>
<feature type="domain" description="Aldehyde dehydrogenase" evidence="5">
    <location>
        <begin position="18"/>
        <end position="477"/>
    </location>
</feature>
<keyword evidence="3" id="KW-0520">NAD</keyword>
<comment type="caution">
    <text evidence="6">The sequence shown here is derived from an EMBL/GenBank/DDBJ whole genome shotgun (WGS) entry which is preliminary data.</text>
</comment>
<sequence length="497" mass="53128">MPTAIPHWIDGARRAGTSGRTGEVTDSATGEVTGEVALASVEEVDAAVAAATAAYPAWRDTSLAKRTAVLFRFRELLNARKPELAAIITAEHGKVLDDALGEVSRGQEVVEYACGVPSLVRGGFTENASTNVDVHSIRQPLGPVAVISPFNFPAMVPMWFFPVAIATGNTVVLKPSEQDPSAALWMAELWQEAGLPDGVFNVAQGDKVAVDRLLEHPDVKAVSFVGSTDVARYVYETGTRHGKRVQALGGAKNHMVVLPDADLDLAADQAVNSGFGSAGERCMAISAVLAVGGIGDDLVARIAERTRTLRTGDGRKGCDMGPLISRRHRDRVASYVEAGEQQGAKVVVDGRQVQPDGGEDGFWLGPTLVDHVEPHMSVYTDEIFGPVLSVLRVDTYEHAVELINRNEYGNGTAIFTNDGGAARRFQHEVEVGMIGINVPIPVPMAYYSFGGWKNSLFGDSHAHGAEGVHFYTRGKVVTSRWLDPSHGGLNLGFPQNV</sequence>
<dbReference type="InterPro" id="IPR010061">
    <property type="entry name" value="MeMal-semiAld_DH"/>
</dbReference>
<dbReference type="Proteomes" id="UP000239210">
    <property type="component" value="Unassembled WGS sequence"/>
</dbReference>
<dbReference type="FunFam" id="3.40.605.10:FF:000003">
    <property type="entry name" value="Methylmalonate-semialdehyde dehydrogenase [acylating]"/>
    <property type="match status" value="1"/>
</dbReference>
<dbReference type="InterPro" id="IPR016163">
    <property type="entry name" value="Ald_DH_C"/>
</dbReference>
<organism evidence="6 7">
    <name type="scientific">Geodermatophilus tzadiensis</name>
    <dbReference type="NCBI Taxonomy" id="1137988"/>
    <lineage>
        <taxon>Bacteria</taxon>
        <taxon>Bacillati</taxon>
        <taxon>Actinomycetota</taxon>
        <taxon>Actinomycetes</taxon>
        <taxon>Geodermatophilales</taxon>
        <taxon>Geodermatophilaceae</taxon>
        <taxon>Geodermatophilus</taxon>
    </lineage>
</organism>
<dbReference type="InterPro" id="IPR016160">
    <property type="entry name" value="Ald_DH_CS_CYS"/>
</dbReference>
<dbReference type="NCBIfam" id="TIGR01722">
    <property type="entry name" value="MMSDH"/>
    <property type="match status" value="1"/>
</dbReference>
<dbReference type="OrthoDB" id="3954161at2"/>
<dbReference type="InterPro" id="IPR016161">
    <property type="entry name" value="Ald_DH/histidinol_DH"/>
</dbReference>
<dbReference type="Gene3D" id="3.40.309.10">
    <property type="entry name" value="Aldehyde Dehydrogenase, Chain A, domain 2"/>
    <property type="match status" value="1"/>
</dbReference>
<dbReference type="PROSITE" id="PS00070">
    <property type="entry name" value="ALDEHYDE_DEHYDR_CYS"/>
    <property type="match status" value="1"/>
</dbReference>
<evidence type="ECO:0000256" key="4">
    <source>
        <dbReference type="SAM" id="MobiDB-lite"/>
    </source>
</evidence>
<dbReference type="PANTHER" id="PTHR43866:SF4">
    <property type="entry name" value="MALONATE-SEMIALDEHYDE DEHYDROGENASE"/>
    <property type="match status" value="1"/>
</dbReference>
<name>A0A2T0TPE0_9ACTN</name>
<protein>
    <recommendedName>
        <fullName evidence="1">methylmalonate-semialdehyde dehydrogenase (CoA acylating)</fullName>
        <ecNumber evidence="1">1.2.1.27</ecNumber>
    </recommendedName>
</protein>
<reference evidence="6 7" key="1">
    <citation type="submission" date="2018-03" db="EMBL/GenBank/DDBJ databases">
        <title>Genomic Encyclopedia of Archaeal and Bacterial Type Strains, Phase II (KMG-II): from individual species to whole genera.</title>
        <authorList>
            <person name="Goeker M."/>
        </authorList>
    </citation>
    <scope>NUCLEOTIDE SEQUENCE [LARGE SCALE GENOMIC DNA]</scope>
    <source>
        <strain evidence="6 7">DSM 45416</strain>
    </source>
</reference>
<gene>
    <name evidence="6" type="ORF">LY71_11383</name>
</gene>
<dbReference type="EC" id="1.2.1.27" evidence="1"/>
<proteinExistence type="predicted"/>
<dbReference type="Pfam" id="PF00171">
    <property type="entry name" value="Aldedh"/>
    <property type="match status" value="1"/>
</dbReference>
<keyword evidence="2" id="KW-0560">Oxidoreductase</keyword>
<evidence type="ECO:0000256" key="3">
    <source>
        <dbReference type="ARBA" id="ARBA00023027"/>
    </source>
</evidence>
<dbReference type="SUPFAM" id="SSF53720">
    <property type="entry name" value="ALDH-like"/>
    <property type="match status" value="1"/>
</dbReference>
<evidence type="ECO:0000313" key="6">
    <source>
        <dbReference type="EMBL" id="PRY47582.1"/>
    </source>
</evidence>
<dbReference type="RefSeq" id="WP_106279628.1">
    <property type="nucleotide sequence ID" value="NZ_PVTG01000013.1"/>
</dbReference>
<evidence type="ECO:0000256" key="2">
    <source>
        <dbReference type="ARBA" id="ARBA00023002"/>
    </source>
</evidence>
<dbReference type="GO" id="GO:0006210">
    <property type="term" value="P:thymine catabolic process"/>
    <property type="evidence" value="ECO:0007669"/>
    <property type="project" value="TreeGrafter"/>
</dbReference>
<dbReference type="GO" id="GO:0006574">
    <property type="term" value="P:L-valine catabolic process"/>
    <property type="evidence" value="ECO:0007669"/>
    <property type="project" value="TreeGrafter"/>
</dbReference>
<accession>A0A2T0TPE0</accession>
<evidence type="ECO:0000313" key="7">
    <source>
        <dbReference type="Proteomes" id="UP000239210"/>
    </source>
</evidence>
<dbReference type="InterPro" id="IPR015590">
    <property type="entry name" value="Aldehyde_DH_dom"/>
</dbReference>
<dbReference type="Gene3D" id="3.40.605.10">
    <property type="entry name" value="Aldehyde Dehydrogenase, Chain A, domain 1"/>
    <property type="match status" value="1"/>
</dbReference>
<dbReference type="InterPro" id="IPR016162">
    <property type="entry name" value="Ald_DH_N"/>
</dbReference>